<dbReference type="EMBL" id="BSXT01001738">
    <property type="protein sequence ID" value="GMF44880.1"/>
    <property type="molecule type" value="Genomic_DNA"/>
</dbReference>
<organism evidence="2 3">
    <name type="scientific">Phytophthora fragariaefolia</name>
    <dbReference type="NCBI Taxonomy" id="1490495"/>
    <lineage>
        <taxon>Eukaryota</taxon>
        <taxon>Sar</taxon>
        <taxon>Stramenopiles</taxon>
        <taxon>Oomycota</taxon>
        <taxon>Peronosporomycetes</taxon>
        <taxon>Peronosporales</taxon>
        <taxon>Peronosporaceae</taxon>
        <taxon>Phytophthora</taxon>
    </lineage>
</organism>
<proteinExistence type="predicted"/>
<dbReference type="AlphaFoldDB" id="A0A9W6XTN2"/>
<keyword evidence="3" id="KW-1185">Reference proteome</keyword>
<feature type="region of interest" description="Disordered" evidence="1">
    <location>
        <begin position="1"/>
        <end position="23"/>
    </location>
</feature>
<gene>
    <name evidence="2" type="ORF">Pfra01_001584800</name>
</gene>
<sequence>MRASTTVMAASDSTLTARPTGDAALEPMDDAEAAADADVAVSELPELVAGAAADAAVDAEELVGNVTVSLELAVVLPAVELALVVVLVLVVEPTVVLPEPEAEGQRAGT</sequence>
<feature type="compositionally biased region" description="Polar residues" evidence="1">
    <location>
        <begin position="1"/>
        <end position="17"/>
    </location>
</feature>
<name>A0A9W6XTN2_9STRA</name>
<protein>
    <submittedName>
        <fullName evidence="2">Unnamed protein product</fullName>
    </submittedName>
</protein>
<accession>A0A9W6XTN2</accession>
<evidence type="ECO:0000313" key="3">
    <source>
        <dbReference type="Proteomes" id="UP001165121"/>
    </source>
</evidence>
<evidence type="ECO:0000313" key="2">
    <source>
        <dbReference type="EMBL" id="GMF44880.1"/>
    </source>
</evidence>
<reference evidence="2" key="1">
    <citation type="submission" date="2023-04" db="EMBL/GenBank/DDBJ databases">
        <title>Phytophthora fragariaefolia NBRC 109709.</title>
        <authorList>
            <person name="Ichikawa N."/>
            <person name="Sato H."/>
            <person name="Tonouchi N."/>
        </authorList>
    </citation>
    <scope>NUCLEOTIDE SEQUENCE</scope>
    <source>
        <strain evidence="2">NBRC 109709</strain>
    </source>
</reference>
<evidence type="ECO:0000256" key="1">
    <source>
        <dbReference type="SAM" id="MobiDB-lite"/>
    </source>
</evidence>
<comment type="caution">
    <text evidence="2">The sequence shown here is derived from an EMBL/GenBank/DDBJ whole genome shotgun (WGS) entry which is preliminary data.</text>
</comment>
<dbReference type="Proteomes" id="UP001165121">
    <property type="component" value="Unassembled WGS sequence"/>
</dbReference>